<name>A0A424YER1_9FIRM</name>
<comment type="caution">
    <text evidence="1">The sequence shown here is derived from an EMBL/GenBank/DDBJ whole genome shotgun (WGS) entry which is preliminary data.</text>
</comment>
<proteinExistence type="predicted"/>
<gene>
    <name evidence="1" type="ORF">D5R97_04830</name>
</gene>
<evidence type="ECO:0000313" key="2">
    <source>
        <dbReference type="Proteomes" id="UP000285138"/>
    </source>
</evidence>
<reference evidence="1 2" key="1">
    <citation type="submission" date="2018-08" db="EMBL/GenBank/DDBJ databases">
        <title>The metabolism and importance of syntrophic acetate oxidation coupled to methane or sulfide production in haloalkaline environments.</title>
        <authorList>
            <person name="Timmers P.H.A."/>
            <person name="Vavourakis C.D."/>
            <person name="Sorokin D.Y."/>
            <person name="Sinninghe Damste J.S."/>
            <person name="Muyzer G."/>
            <person name="Stams A.J.M."/>
            <person name="Plugge C.M."/>
        </authorList>
    </citation>
    <scope>NUCLEOTIDE SEQUENCE [LARGE SCALE GENOMIC DNA]</scope>
    <source>
        <strain evidence="1">MSAO_Bac1</strain>
    </source>
</reference>
<evidence type="ECO:0000313" key="1">
    <source>
        <dbReference type="EMBL" id="RQD76072.1"/>
    </source>
</evidence>
<organism evidence="1 2">
    <name type="scientific">Candidatus Syntrophonatronum acetioxidans</name>
    <dbReference type="NCBI Taxonomy" id="1795816"/>
    <lineage>
        <taxon>Bacteria</taxon>
        <taxon>Bacillati</taxon>
        <taxon>Bacillota</taxon>
        <taxon>Clostridia</taxon>
        <taxon>Eubacteriales</taxon>
        <taxon>Syntrophomonadaceae</taxon>
        <taxon>Candidatus Syntrophonatronum</taxon>
    </lineage>
</organism>
<dbReference type="AlphaFoldDB" id="A0A424YER1"/>
<dbReference type="Proteomes" id="UP000285138">
    <property type="component" value="Unassembled WGS sequence"/>
</dbReference>
<protein>
    <submittedName>
        <fullName evidence="1">Uncharacterized protein</fullName>
    </submittedName>
</protein>
<sequence length="65" mass="7544">MKLPKLFDQAKNPRLCGGYRIRFKYPQCPKCSYLVKAGNHEGCQVKGYPLPFRGQTHRPCPDFEE</sequence>
<accession>A0A424YER1</accession>
<dbReference type="EMBL" id="QZAA01000131">
    <property type="protein sequence ID" value="RQD76072.1"/>
    <property type="molecule type" value="Genomic_DNA"/>
</dbReference>